<evidence type="ECO:0000313" key="3">
    <source>
        <dbReference type="Proteomes" id="UP000069272"/>
    </source>
</evidence>
<evidence type="ECO:0000313" key="2">
    <source>
        <dbReference type="EnsemblMetazoa" id="AALB002742-PA"/>
    </source>
</evidence>
<dbReference type="EnsemblMetazoa" id="AALB002742-RA">
    <property type="protein sequence ID" value="AALB002742-PA"/>
    <property type="gene ID" value="AALB002742"/>
</dbReference>
<reference evidence="2" key="2">
    <citation type="submission" date="2022-08" db="UniProtKB">
        <authorList>
            <consortium name="EnsemblMetazoa"/>
        </authorList>
    </citation>
    <scope>IDENTIFICATION</scope>
    <source>
        <strain evidence="2">STECLA/ALBI9_A</strain>
    </source>
</reference>
<name>A0A182F8B8_ANOAL</name>
<sequence>MREYIKRGTVDLIRVRATHRRFLLPRIKMHCLRSMIYNVQQLPDNPDRGTVMFGGTTGRLQTEFSTTNRPAALREHHSDATTTVLTAVATKDRHRNGGVVWGPGEWDQEEFALEEIVSSNTRSSSSGSSGSTGSSSCSLPAI</sequence>
<proteinExistence type="predicted"/>
<dbReference type="AlphaFoldDB" id="A0A182F8B8"/>
<accession>A0A182F8B8</accession>
<keyword evidence="3" id="KW-1185">Reference proteome</keyword>
<feature type="region of interest" description="Disordered" evidence="1">
    <location>
        <begin position="117"/>
        <end position="142"/>
    </location>
</feature>
<organism evidence="2 3">
    <name type="scientific">Anopheles albimanus</name>
    <name type="common">New world malaria mosquito</name>
    <dbReference type="NCBI Taxonomy" id="7167"/>
    <lineage>
        <taxon>Eukaryota</taxon>
        <taxon>Metazoa</taxon>
        <taxon>Ecdysozoa</taxon>
        <taxon>Arthropoda</taxon>
        <taxon>Hexapoda</taxon>
        <taxon>Insecta</taxon>
        <taxon>Pterygota</taxon>
        <taxon>Neoptera</taxon>
        <taxon>Endopterygota</taxon>
        <taxon>Diptera</taxon>
        <taxon>Nematocera</taxon>
        <taxon>Culicoidea</taxon>
        <taxon>Culicidae</taxon>
        <taxon>Anophelinae</taxon>
        <taxon>Anopheles</taxon>
    </lineage>
</organism>
<dbReference type="VEuPathDB" id="VectorBase:AALB002742"/>
<protein>
    <submittedName>
        <fullName evidence="2">Uncharacterized protein</fullName>
    </submittedName>
</protein>
<reference evidence="2 3" key="1">
    <citation type="journal article" date="2017" name="G3 (Bethesda)">
        <title>The Physical Genome Mapping of Anopheles albimanus Corrected Scaffold Misassemblies and Identified Interarm Rearrangements in Genus Anopheles.</title>
        <authorList>
            <person name="Artemov G.N."/>
            <person name="Peery A.N."/>
            <person name="Jiang X."/>
            <person name="Tu Z."/>
            <person name="Stegniy V.N."/>
            <person name="Sharakhova M.V."/>
            <person name="Sharakhov I.V."/>
        </authorList>
    </citation>
    <scope>NUCLEOTIDE SEQUENCE [LARGE SCALE GENOMIC DNA]</scope>
    <source>
        <strain evidence="2 3">ALBI9_A</strain>
    </source>
</reference>
<evidence type="ECO:0000256" key="1">
    <source>
        <dbReference type="SAM" id="MobiDB-lite"/>
    </source>
</evidence>
<feature type="compositionally biased region" description="Low complexity" evidence="1">
    <location>
        <begin position="118"/>
        <end position="142"/>
    </location>
</feature>
<dbReference type="Proteomes" id="UP000069272">
    <property type="component" value="Chromosome 2R"/>
</dbReference>